<keyword evidence="2" id="KW-1185">Reference proteome</keyword>
<evidence type="ECO:0000313" key="2">
    <source>
        <dbReference type="Proteomes" id="UP000708208"/>
    </source>
</evidence>
<gene>
    <name evidence="1" type="ORF">AFUS01_LOCUS24334</name>
</gene>
<accession>A0A8J2PG29</accession>
<reference evidence="1" key="1">
    <citation type="submission" date="2021-06" db="EMBL/GenBank/DDBJ databases">
        <authorList>
            <person name="Hodson N. C."/>
            <person name="Mongue J. A."/>
            <person name="Jaron S. K."/>
        </authorList>
    </citation>
    <scope>NUCLEOTIDE SEQUENCE</scope>
</reference>
<evidence type="ECO:0000313" key="1">
    <source>
        <dbReference type="EMBL" id="CAG7785725.1"/>
    </source>
</evidence>
<dbReference type="AlphaFoldDB" id="A0A8J2PG29"/>
<proteinExistence type="predicted"/>
<organism evidence="1 2">
    <name type="scientific">Allacma fusca</name>
    <dbReference type="NCBI Taxonomy" id="39272"/>
    <lineage>
        <taxon>Eukaryota</taxon>
        <taxon>Metazoa</taxon>
        <taxon>Ecdysozoa</taxon>
        <taxon>Arthropoda</taxon>
        <taxon>Hexapoda</taxon>
        <taxon>Collembola</taxon>
        <taxon>Symphypleona</taxon>
        <taxon>Sminthuridae</taxon>
        <taxon>Allacma</taxon>
    </lineage>
</organism>
<dbReference type="Proteomes" id="UP000708208">
    <property type="component" value="Unassembled WGS sequence"/>
</dbReference>
<dbReference type="EMBL" id="CAJVCH010302093">
    <property type="protein sequence ID" value="CAG7785725.1"/>
    <property type="molecule type" value="Genomic_DNA"/>
</dbReference>
<sequence>MELEIELGTGSEGWGRSEKAFDEAQVAEGLSSVLKVRAGEGVEVLELPYPIRSILFHELCKFSMEKPGRPWPSPDSIYSYPLSRVITQFASLEGQSTSYDDST</sequence>
<protein>
    <submittedName>
        <fullName evidence="1">Uncharacterized protein</fullName>
    </submittedName>
</protein>
<name>A0A8J2PG29_9HEXA</name>
<comment type="caution">
    <text evidence="1">The sequence shown here is derived from an EMBL/GenBank/DDBJ whole genome shotgun (WGS) entry which is preliminary data.</text>
</comment>